<dbReference type="Pfam" id="PF13499">
    <property type="entry name" value="EF-hand_7"/>
    <property type="match status" value="1"/>
</dbReference>
<keyword evidence="2" id="KW-0479">Metal-binding</keyword>
<evidence type="ECO:0000259" key="5">
    <source>
        <dbReference type="PROSITE" id="PS50222"/>
    </source>
</evidence>
<evidence type="ECO:0000256" key="1">
    <source>
        <dbReference type="ARBA" id="ARBA00003291"/>
    </source>
</evidence>
<dbReference type="GO" id="GO:0005737">
    <property type="term" value="C:cytoplasm"/>
    <property type="evidence" value="ECO:0007669"/>
    <property type="project" value="UniProtKB-ARBA"/>
</dbReference>
<evidence type="ECO:0000256" key="2">
    <source>
        <dbReference type="ARBA" id="ARBA00022723"/>
    </source>
</evidence>
<proteinExistence type="predicted"/>
<accession>A0A6N2KJB8</accession>
<dbReference type="PROSITE" id="PS00018">
    <property type="entry name" value="EF_HAND_1"/>
    <property type="match status" value="1"/>
</dbReference>
<dbReference type="CDD" id="cd00051">
    <property type="entry name" value="EFh"/>
    <property type="match status" value="1"/>
</dbReference>
<evidence type="ECO:0000256" key="4">
    <source>
        <dbReference type="ARBA" id="ARBA00022837"/>
    </source>
</evidence>
<feature type="domain" description="EF-hand" evidence="5">
    <location>
        <begin position="42"/>
        <end position="77"/>
    </location>
</feature>
<keyword evidence="4" id="KW-0106">Calcium</keyword>
<dbReference type="InterPro" id="IPR018247">
    <property type="entry name" value="EF_Hand_1_Ca_BS"/>
</dbReference>
<dbReference type="InterPro" id="IPR002048">
    <property type="entry name" value="EF_hand_dom"/>
</dbReference>
<evidence type="ECO:0000313" key="6">
    <source>
        <dbReference type="EMBL" id="VFU28561.1"/>
    </source>
</evidence>
<dbReference type="PANTHER" id="PTHR10891">
    <property type="entry name" value="EF-HAND CALCIUM-BINDING DOMAIN CONTAINING PROTEIN"/>
    <property type="match status" value="1"/>
</dbReference>
<dbReference type="InterPro" id="IPR011992">
    <property type="entry name" value="EF-hand-dom_pair"/>
</dbReference>
<dbReference type="FunFam" id="1.10.238.10:FF:000089">
    <property type="entry name" value="calmodulin-like protein 3"/>
    <property type="match status" value="1"/>
</dbReference>
<sequence>METENEIMENLKDAFSVYDVDGNGSISTEELHKVMTSLAEPCLMAESRKIISEVDSDGDEMIDFEEFKVMMTIARWDFTDTLKGIGD</sequence>
<feature type="domain" description="EF-hand" evidence="5">
    <location>
        <begin position="6"/>
        <end position="41"/>
    </location>
</feature>
<comment type="function">
    <text evidence="1">Potential calcium sensor.</text>
</comment>
<name>A0A6N2KJB8_SALVM</name>
<dbReference type="Gene3D" id="1.10.238.10">
    <property type="entry name" value="EF-hand"/>
    <property type="match status" value="1"/>
</dbReference>
<organism evidence="6">
    <name type="scientific">Salix viminalis</name>
    <name type="common">Common osier</name>
    <name type="synonym">Basket willow</name>
    <dbReference type="NCBI Taxonomy" id="40686"/>
    <lineage>
        <taxon>Eukaryota</taxon>
        <taxon>Viridiplantae</taxon>
        <taxon>Streptophyta</taxon>
        <taxon>Embryophyta</taxon>
        <taxon>Tracheophyta</taxon>
        <taxon>Spermatophyta</taxon>
        <taxon>Magnoliopsida</taxon>
        <taxon>eudicotyledons</taxon>
        <taxon>Gunneridae</taxon>
        <taxon>Pentapetalae</taxon>
        <taxon>rosids</taxon>
        <taxon>fabids</taxon>
        <taxon>Malpighiales</taxon>
        <taxon>Salicaceae</taxon>
        <taxon>Saliceae</taxon>
        <taxon>Salix</taxon>
    </lineage>
</organism>
<dbReference type="SUPFAM" id="SSF47473">
    <property type="entry name" value="EF-hand"/>
    <property type="match status" value="1"/>
</dbReference>
<reference evidence="6" key="1">
    <citation type="submission" date="2019-03" db="EMBL/GenBank/DDBJ databases">
        <authorList>
            <person name="Mank J."/>
            <person name="Almeida P."/>
        </authorList>
    </citation>
    <scope>NUCLEOTIDE SEQUENCE</scope>
    <source>
        <strain evidence="6">78183</strain>
    </source>
</reference>
<dbReference type="GO" id="GO:0005509">
    <property type="term" value="F:calcium ion binding"/>
    <property type="evidence" value="ECO:0007669"/>
    <property type="project" value="InterPro"/>
</dbReference>
<gene>
    <name evidence="6" type="ORF">SVIM_LOCUS95659</name>
</gene>
<dbReference type="AlphaFoldDB" id="A0A6N2KJB8"/>
<dbReference type="SMART" id="SM00054">
    <property type="entry name" value="EFh"/>
    <property type="match status" value="2"/>
</dbReference>
<evidence type="ECO:0000256" key="3">
    <source>
        <dbReference type="ARBA" id="ARBA00022737"/>
    </source>
</evidence>
<dbReference type="InterPro" id="IPR039647">
    <property type="entry name" value="EF_hand_pair_protein_CML-like"/>
</dbReference>
<dbReference type="EMBL" id="CAADRP010000446">
    <property type="protein sequence ID" value="VFU28561.1"/>
    <property type="molecule type" value="Genomic_DNA"/>
</dbReference>
<keyword evidence="3" id="KW-0677">Repeat</keyword>
<dbReference type="PROSITE" id="PS50222">
    <property type="entry name" value="EF_HAND_2"/>
    <property type="match status" value="2"/>
</dbReference>
<protein>
    <recommendedName>
        <fullName evidence="5">EF-hand domain-containing protein</fullName>
    </recommendedName>
</protein>